<dbReference type="GO" id="GO:0003677">
    <property type="term" value="F:DNA binding"/>
    <property type="evidence" value="ECO:0007669"/>
    <property type="project" value="InterPro"/>
</dbReference>
<sequence length="292" mass="32652">MESLVEIVYDLNQHKFRTTSYKGEDCVVDKCAIMSASLVMGECQRVSISVRVKRNPIIGDKFASRSGQKGIMSRLYPTEDLPFSERGIMPDIIFNPHGIPSRMTAGKLIELVAGKSAAEFGLSFDSTPFRFSDENPAVDYFGKILEKAGFNHYGEDILYSGTDGRMLEVEIFEGIIYYQRLRHMTADKWQVRATGAMDLTLRQPVKGRKRGGAIRVGEMERDCLISHGAAYNLKDRLLDCSDLSQQTSVLVSVFSDFRAKAEIIDNYNERSRLCCVLTSPGGAMLVAVKEDM</sequence>
<evidence type="ECO:0000256" key="3">
    <source>
        <dbReference type="ARBA" id="ARBA00022478"/>
    </source>
</evidence>
<organism evidence="9 10">
    <name type="scientific">Portunus trituberculatus</name>
    <name type="common">Swimming crab</name>
    <name type="synonym">Neptunus trituberculatus</name>
    <dbReference type="NCBI Taxonomy" id="210409"/>
    <lineage>
        <taxon>Eukaryota</taxon>
        <taxon>Metazoa</taxon>
        <taxon>Ecdysozoa</taxon>
        <taxon>Arthropoda</taxon>
        <taxon>Crustacea</taxon>
        <taxon>Multicrustacea</taxon>
        <taxon>Malacostraca</taxon>
        <taxon>Eumalacostraca</taxon>
        <taxon>Eucarida</taxon>
        <taxon>Decapoda</taxon>
        <taxon>Pleocyemata</taxon>
        <taxon>Brachyura</taxon>
        <taxon>Eubrachyura</taxon>
        <taxon>Portunoidea</taxon>
        <taxon>Portunidae</taxon>
        <taxon>Portuninae</taxon>
        <taxon>Portunus</taxon>
    </lineage>
</organism>
<dbReference type="Gene3D" id="2.40.270.10">
    <property type="entry name" value="DNA-directed RNA polymerase, subunit 2, domain 6"/>
    <property type="match status" value="1"/>
</dbReference>
<keyword evidence="4" id="KW-0808">Transferase</keyword>
<dbReference type="AlphaFoldDB" id="A0A5B7CZJ0"/>
<dbReference type="GO" id="GO:0006351">
    <property type="term" value="P:DNA-templated transcription"/>
    <property type="evidence" value="ECO:0007669"/>
    <property type="project" value="InterPro"/>
</dbReference>
<dbReference type="SUPFAM" id="SSF64484">
    <property type="entry name" value="beta and beta-prime subunits of DNA dependent RNA-polymerase"/>
    <property type="match status" value="1"/>
</dbReference>
<dbReference type="PANTHER" id="PTHR20856">
    <property type="entry name" value="DNA-DIRECTED RNA POLYMERASE I SUBUNIT 2"/>
    <property type="match status" value="1"/>
</dbReference>
<evidence type="ECO:0000256" key="1">
    <source>
        <dbReference type="ARBA" id="ARBA00006835"/>
    </source>
</evidence>
<keyword evidence="10" id="KW-1185">Reference proteome</keyword>
<keyword evidence="5" id="KW-0548">Nucleotidyltransferase</keyword>
<protein>
    <recommendedName>
        <fullName evidence="2">DNA-directed RNA polymerase</fullName>
        <ecNumber evidence="2">2.7.7.6</ecNumber>
    </recommendedName>
</protein>
<evidence type="ECO:0000313" key="9">
    <source>
        <dbReference type="EMBL" id="MPC12873.1"/>
    </source>
</evidence>
<dbReference type="GO" id="GO:0032549">
    <property type="term" value="F:ribonucleoside binding"/>
    <property type="evidence" value="ECO:0007669"/>
    <property type="project" value="InterPro"/>
</dbReference>
<evidence type="ECO:0000259" key="8">
    <source>
        <dbReference type="Pfam" id="PF04560"/>
    </source>
</evidence>
<dbReference type="Gene3D" id="3.90.1800.10">
    <property type="entry name" value="RNA polymerase alpha subunit dimerisation domain"/>
    <property type="match status" value="1"/>
</dbReference>
<dbReference type="InterPro" id="IPR015712">
    <property type="entry name" value="DNA-dir_RNA_pol_su2"/>
</dbReference>
<dbReference type="Proteomes" id="UP000324222">
    <property type="component" value="Unassembled WGS sequence"/>
</dbReference>
<dbReference type="EMBL" id="VSRR010000242">
    <property type="protein sequence ID" value="MPC12873.1"/>
    <property type="molecule type" value="Genomic_DNA"/>
</dbReference>
<dbReference type="GO" id="GO:0000428">
    <property type="term" value="C:DNA-directed RNA polymerase complex"/>
    <property type="evidence" value="ECO:0007669"/>
    <property type="project" value="UniProtKB-KW"/>
</dbReference>
<dbReference type="PROSITE" id="PS01166">
    <property type="entry name" value="RNA_POL_BETA"/>
    <property type="match status" value="1"/>
</dbReference>
<feature type="domain" description="RNA polymerase Rpb2" evidence="8">
    <location>
        <begin position="212"/>
        <end position="244"/>
    </location>
</feature>
<proteinExistence type="inferred from homology"/>
<dbReference type="OrthoDB" id="10248617at2759"/>
<dbReference type="FunFam" id="2.40.270.10:FF:000011">
    <property type="entry name" value="DNA-directed RNA polymerase subunit beta"/>
    <property type="match status" value="1"/>
</dbReference>
<dbReference type="InterPro" id="IPR007120">
    <property type="entry name" value="DNA-dir_RNAP_su2_dom"/>
</dbReference>
<dbReference type="Pfam" id="PF00562">
    <property type="entry name" value="RNA_pol_Rpb2_6"/>
    <property type="match status" value="1"/>
</dbReference>
<dbReference type="InterPro" id="IPR007641">
    <property type="entry name" value="RNA_pol_Rpb2_7"/>
</dbReference>
<dbReference type="Pfam" id="PF04560">
    <property type="entry name" value="RNA_pol_Rpb2_7"/>
    <property type="match status" value="1"/>
</dbReference>
<dbReference type="EC" id="2.7.7.6" evidence="2"/>
<evidence type="ECO:0000259" key="7">
    <source>
        <dbReference type="Pfam" id="PF00562"/>
    </source>
</evidence>
<evidence type="ECO:0000256" key="4">
    <source>
        <dbReference type="ARBA" id="ARBA00022679"/>
    </source>
</evidence>
<name>A0A5B7CZJ0_PORTR</name>
<comment type="similarity">
    <text evidence="1">Belongs to the RNA polymerase beta chain family.</text>
</comment>
<accession>A0A5B7CZJ0</accession>
<dbReference type="InterPro" id="IPR007121">
    <property type="entry name" value="RNA_pol_bsu_CS"/>
</dbReference>
<dbReference type="InterPro" id="IPR037033">
    <property type="entry name" value="DNA-dir_RNAP_su2_hyb_sf"/>
</dbReference>
<keyword evidence="3 9" id="KW-0240">DNA-directed RNA polymerase</keyword>
<evidence type="ECO:0000313" key="10">
    <source>
        <dbReference type="Proteomes" id="UP000324222"/>
    </source>
</evidence>
<keyword evidence="6" id="KW-0804">Transcription</keyword>
<feature type="domain" description="DNA-directed RNA polymerase subunit 2 hybrid-binding" evidence="7">
    <location>
        <begin position="18"/>
        <end position="210"/>
    </location>
</feature>
<gene>
    <name evidence="9" type="primary">Polr1b_0</name>
    <name evidence="9" type="ORF">E2C01_005588</name>
</gene>
<dbReference type="GO" id="GO:0003899">
    <property type="term" value="F:DNA-directed RNA polymerase activity"/>
    <property type="evidence" value="ECO:0007669"/>
    <property type="project" value="UniProtKB-EC"/>
</dbReference>
<comment type="caution">
    <text evidence="9">The sequence shown here is derived from an EMBL/GenBank/DDBJ whole genome shotgun (WGS) entry which is preliminary data.</text>
</comment>
<evidence type="ECO:0000256" key="6">
    <source>
        <dbReference type="ARBA" id="ARBA00023163"/>
    </source>
</evidence>
<reference evidence="9 10" key="1">
    <citation type="submission" date="2019-05" db="EMBL/GenBank/DDBJ databases">
        <title>Another draft genome of Portunus trituberculatus and its Hox gene families provides insights of decapod evolution.</title>
        <authorList>
            <person name="Jeong J.-H."/>
            <person name="Song I."/>
            <person name="Kim S."/>
            <person name="Choi T."/>
            <person name="Kim D."/>
            <person name="Ryu S."/>
            <person name="Kim W."/>
        </authorList>
    </citation>
    <scope>NUCLEOTIDE SEQUENCE [LARGE SCALE GENOMIC DNA]</scope>
    <source>
        <tissue evidence="9">Muscle</tissue>
    </source>
</reference>
<evidence type="ECO:0000256" key="2">
    <source>
        <dbReference type="ARBA" id="ARBA00012418"/>
    </source>
</evidence>
<evidence type="ECO:0000256" key="5">
    <source>
        <dbReference type="ARBA" id="ARBA00022695"/>
    </source>
</evidence>